<protein>
    <submittedName>
        <fullName evidence="1">Uncharacterized protein</fullName>
    </submittedName>
</protein>
<evidence type="ECO:0000313" key="1">
    <source>
        <dbReference type="EMBL" id="CAG9311968.1"/>
    </source>
</evidence>
<dbReference type="AlphaFoldDB" id="A0AAU9IIE3"/>
<organism evidence="1 2">
    <name type="scientific">Blepharisma stoltei</name>
    <dbReference type="NCBI Taxonomy" id="1481888"/>
    <lineage>
        <taxon>Eukaryota</taxon>
        <taxon>Sar</taxon>
        <taxon>Alveolata</taxon>
        <taxon>Ciliophora</taxon>
        <taxon>Postciliodesmatophora</taxon>
        <taxon>Heterotrichea</taxon>
        <taxon>Heterotrichida</taxon>
        <taxon>Blepharismidae</taxon>
        <taxon>Blepharisma</taxon>
    </lineage>
</organism>
<accession>A0AAU9IIE3</accession>
<evidence type="ECO:0000313" key="2">
    <source>
        <dbReference type="Proteomes" id="UP001162131"/>
    </source>
</evidence>
<keyword evidence="2" id="KW-1185">Reference proteome</keyword>
<sequence length="326" mass="37508">MADELIIDANRCAFRELFSKLKQKEKMLTYNELFKFLEKAHIFPDLLDIYRLKSLILDSAKTNGNYDKRPSFSYMGFEILLCELANKIYEKHPQNERFKLLIRHIVISCRLLYGVHLTQTLSQDPLDTFNSESTNSLFFATEDKRLAKAQSLKGLTSPFQAFKNSRDNSFKNITNKLPIANPEKNIKPAVKNDSTVNILLKTKRPVLQTAHQSPNKISPEVIGKLIGSKSLTVSPLAASEIPSPQTPNQNSDDMSLSFDDRYEKIVELFSEFKKKNESLKLPKTGCISSKVLEFISHIRNRRVGTKYLLKMNFELWKLKTLRKKLN</sequence>
<comment type="caution">
    <text evidence="1">The sequence shown here is derived from an EMBL/GenBank/DDBJ whole genome shotgun (WGS) entry which is preliminary data.</text>
</comment>
<name>A0AAU9IIE3_9CILI</name>
<gene>
    <name evidence="1" type="ORF">BSTOLATCC_MIC5227</name>
</gene>
<reference evidence="1" key="1">
    <citation type="submission" date="2021-09" db="EMBL/GenBank/DDBJ databases">
        <authorList>
            <consortium name="AG Swart"/>
            <person name="Singh M."/>
            <person name="Singh A."/>
            <person name="Seah K."/>
            <person name="Emmerich C."/>
        </authorList>
    </citation>
    <scope>NUCLEOTIDE SEQUENCE</scope>
    <source>
        <strain evidence="1">ATCC30299</strain>
    </source>
</reference>
<proteinExistence type="predicted"/>
<dbReference type="Proteomes" id="UP001162131">
    <property type="component" value="Unassembled WGS sequence"/>
</dbReference>
<dbReference type="EMBL" id="CAJZBQ010000005">
    <property type="protein sequence ID" value="CAG9311968.1"/>
    <property type="molecule type" value="Genomic_DNA"/>
</dbReference>